<protein>
    <submittedName>
        <fullName evidence="5">Uncharacterized protein</fullName>
    </submittedName>
</protein>
<accession>A0A6A5FYW3</accession>
<dbReference type="InterPro" id="IPR020472">
    <property type="entry name" value="WD40_PAC1"/>
</dbReference>
<dbReference type="CTD" id="9822033"/>
<dbReference type="Proteomes" id="UP000483820">
    <property type="component" value="Chromosome X"/>
</dbReference>
<dbReference type="Pfam" id="PF00400">
    <property type="entry name" value="WD40"/>
    <property type="match status" value="5"/>
</dbReference>
<gene>
    <name evidence="5" type="ORF">GCK72_024263</name>
</gene>
<feature type="repeat" description="WD" evidence="3">
    <location>
        <begin position="500"/>
        <end position="532"/>
    </location>
</feature>
<dbReference type="PRINTS" id="PR00320">
    <property type="entry name" value="GPROTEINBRPT"/>
</dbReference>
<name>A0A6A5FYW3_CAERE</name>
<dbReference type="GO" id="GO:0034045">
    <property type="term" value="C:phagophore assembly site membrane"/>
    <property type="evidence" value="ECO:0007669"/>
    <property type="project" value="TreeGrafter"/>
</dbReference>
<reference evidence="5 6" key="1">
    <citation type="submission" date="2019-12" db="EMBL/GenBank/DDBJ databases">
        <title>Chromosome-level assembly of the Caenorhabditis remanei genome.</title>
        <authorList>
            <person name="Teterina A.A."/>
            <person name="Willis J.H."/>
            <person name="Phillips P.C."/>
        </authorList>
    </citation>
    <scope>NUCLEOTIDE SEQUENCE [LARGE SCALE GENOMIC DNA]</scope>
    <source>
        <strain evidence="5 6">PX506</strain>
        <tissue evidence="5">Whole organism</tissue>
    </source>
</reference>
<dbReference type="InterPro" id="IPR015943">
    <property type="entry name" value="WD40/YVTN_repeat-like_dom_sf"/>
</dbReference>
<dbReference type="GO" id="GO:0000045">
    <property type="term" value="P:autophagosome assembly"/>
    <property type="evidence" value="ECO:0007669"/>
    <property type="project" value="EnsemblMetazoa"/>
</dbReference>
<evidence type="ECO:0000256" key="4">
    <source>
        <dbReference type="SAM" id="Coils"/>
    </source>
</evidence>
<evidence type="ECO:0000313" key="6">
    <source>
        <dbReference type="Proteomes" id="UP000483820"/>
    </source>
</evidence>
<dbReference type="GO" id="GO:0000421">
    <property type="term" value="C:autophagosome membrane"/>
    <property type="evidence" value="ECO:0007669"/>
    <property type="project" value="TreeGrafter"/>
</dbReference>
<evidence type="ECO:0000256" key="2">
    <source>
        <dbReference type="ARBA" id="ARBA00022737"/>
    </source>
</evidence>
<dbReference type="PROSITE" id="PS50082">
    <property type="entry name" value="WD_REPEATS_2"/>
    <property type="match status" value="3"/>
</dbReference>
<dbReference type="EMBL" id="WUAV01000006">
    <property type="protein sequence ID" value="KAF1747797.1"/>
    <property type="molecule type" value="Genomic_DNA"/>
</dbReference>
<proteinExistence type="predicted"/>
<dbReference type="GO" id="GO:0035973">
    <property type="term" value="P:aggrephagy"/>
    <property type="evidence" value="ECO:0007669"/>
    <property type="project" value="EnsemblMetazoa"/>
</dbReference>
<feature type="repeat" description="WD" evidence="3">
    <location>
        <begin position="328"/>
        <end position="368"/>
    </location>
</feature>
<dbReference type="InterPro" id="IPR019775">
    <property type="entry name" value="WD40_repeat_CS"/>
</dbReference>
<sequence>MWYDLMAESYKKLIVQRLEEVKQKNKHIAAIYNNYSKLGEALERKHKYGTTHTGGYSKENEELQRVKDEMAELYRSKCQNDQRLINANHAITEYERKTSELMAEKIKLEATSSQLSGRYARIEVELHKIRIDNEQLNDERIATNTTVTMLTKQIQEMENDRIHFLNKIRELNETRIDLLNAEVAQEEQRRHSRVQEMITNVVQDVTEKDFKLEAMLKRMPETNASGDLLLGDSLPSRAEFNFECDEGEVNDVHWLDGETFATGGSDRKIKIWKTDGHGGQTRIDSLAGSNAALTRIDYDRDRKFLIASSNDKNVRIWNLDTSRLMSTLSGHADQVTCIKFYQSHSAVSGSADRVIKIWDLQNQRCSRSLFPASKILDVATNMGGSPSLFASGHFDKKLRFYDGRSTDPVKTVEMGGRITSLDVTMSGCELLISTRDDTITMIDLRTFQTVHCYSAENYRTSSDLSRVVLSSGNEYVAAGSSNGSIFIWNKESTKLEKRLSSSSDNAIFSLSWNPTGYGLLSSSKQKVVTLWK</sequence>
<dbReference type="PROSITE" id="PS50294">
    <property type="entry name" value="WD_REPEATS_REGION"/>
    <property type="match status" value="3"/>
</dbReference>
<dbReference type="GO" id="GO:0034274">
    <property type="term" value="C:Atg12-Atg5-Atg16 complex"/>
    <property type="evidence" value="ECO:0007669"/>
    <property type="project" value="TreeGrafter"/>
</dbReference>
<dbReference type="InterPro" id="IPR045160">
    <property type="entry name" value="ATG16"/>
</dbReference>
<dbReference type="GO" id="GO:0043495">
    <property type="term" value="F:protein-membrane adaptor activity"/>
    <property type="evidence" value="ECO:0007669"/>
    <property type="project" value="TreeGrafter"/>
</dbReference>
<evidence type="ECO:0000256" key="3">
    <source>
        <dbReference type="PROSITE-ProRule" id="PRU00221"/>
    </source>
</evidence>
<dbReference type="GeneID" id="9822033"/>
<dbReference type="CDD" id="cd00200">
    <property type="entry name" value="WD40"/>
    <property type="match status" value="1"/>
</dbReference>
<dbReference type="Gene3D" id="2.130.10.10">
    <property type="entry name" value="YVTN repeat-like/Quinoprotein amine dehydrogenase"/>
    <property type="match status" value="2"/>
</dbReference>
<dbReference type="AlphaFoldDB" id="A0A6A5FYW3"/>
<feature type="repeat" description="WD" evidence="3">
    <location>
        <begin position="286"/>
        <end position="327"/>
    </location>
</feature>
<organism evidence="5 6">
    <name type="scientific">Caenorhabditis remanei</name>
    <name type="common">Caenorhabditis vulgaris</name>
    <dbReference type="NCBI Taxonomy" id="31234"/>
    <lineage>
        <taxon>Eukaryota</taxon>
        <taxon>Metazoa</taxon>
        <taxon>Ecdysozoa</taxon>
        <taxon>Nematoda</taxon>
        <taxon>Chromadorea</taxon>
        <taxon>Rhabditida</taxon>
        <taxon>Rhabditina</taxon>
        <taxon>Rhabditomorpha</taxon>
        <taxon>Rhabditoidea</taxon>
        <taxon>Rhabditidae</taxon>
        <taxon>Peloderinae</taxon>
        <taxon>Caenorhabditis</taxon>
    </lineage>
</organism>
<dbReference type="RefSeq" id="XP_003118054.2">
    <property type="nucleotide sequence ID" value="XM_003118006.2"/>
</dbReference>
<dbReference type="SMART" id="SM00320">
    <property type="entry name" value="WD40"/>
    <property type="match status" value="7"/>
</dbReference>
<dbReference type="KEGG" id="crq:GCK72_024263"/>
<keyword evidence="2" id="KW-0677">Repeat</keyword>
<dbReference type="PANTHER" id="PTHR19878">
    <property type="entry name" value="AUTOPHAGY PROTEIN 16-LIKE"/>
    <property type="match status" value="1"/>
</dbReference>
<evidence type="ECO:0000313" key="5">
    <source>
        <dbReference type="EMBL" id="KAF1747797.1"/>
    </source>
</evidence>
<evidence type="ECO:0000256" key="1">
    <source>
        <dbReference type="ARBA" id="ARBA00022574"/>
    </source>
</evidence>
<dbReference type="SUPFAM" id="SSF50978">
    <property type="entry name" value="WD40 repeat-like"/>
    <property type="match status" value="1"/>
</dbReference>
<dbReference type="PROSITE" id="PS00678">
    <property type="entry name" value="WD_REPEATS_1"/>
    <property type="match status" value="2"/>
</dbReference>
<dbReference type="FunFam" id="2.130.10.10:FF:000515">
    <property type="entry name" value="Autophagy-related 16, isoform C"/>
    <property type="match status" value="1"/>
</dbReference>
<dbReference type="PANTHER" id="PTHR19878:SF8">
    <property type="entry name" value="AUTOPHAGY-RELATED 16, ISOFORM F"/>
    <property type="match status" value="1"/>
</dbReference>
<keyword evidence="4" id="KW-0175">Coiled coil</keyword>
<feature type="coiled-coil region" evidence="4">
    <location>
        <begin position="56"/>
        <end position="189"/>
    </location>
</feature>
<dbReference type="InterPro" id="IPR001680">
    <property type="entry name" value="WD40_rpt"/>
</dbReference>
<dbReference type="InterPro" id="IPR036322">
    <property type="entry name" value="WD40_repeat_dom_sf"/>
</dbReference>
<keyword evidence="1 3" id="KW-0853">WD repeat</keyword>
<comment type="caution">
    <text evidence="5">The sequence shown here is derived from an EMBL/GenBank/DDBJ whole genome shotgun (WGS) entry which is preliminary data.</text>
</comment>